<organism evidence="2 3">
    <name type="scientific">Pseudothermotoga hypogea DSM 11164 = NBRC 106472</name>
    <dbReference type="NCBI Taxonomy" id="1123384"/>
    <lineage>
        <taxon>Bacteria</taxon>
        <taxon>Thermotogati</taxon>
        <taxon>Thermotogota</taxon>
        <taxon>Thermotogae</taxon>
        <taxon>Thermotogales</taxon>
        <taxon>Thermotogaceae</taxon>
        <taxon>Pseudothermotoga</taxon>
    </lineage>
</organism>
<name>A0A0X1KTR5_9THEM</name>
<feature type="compositionally biased region" description="Basic and acidic residues" evidence="1">
    <location>
        <begin position="86"/>
        <end position="100"/>
    </location>
</feature>
<dbReference type="AlphaFoldDB" id="A0A0X1KTR5"/>
<dbReference type="OrthoDB" id="49366at2"/>
<feature type="region of interest" description="Disordered" evidence="1">
    <location>
        <begin position="58"/>
        <end position="100"/>
    </location>
</feature>
<proteinExistence type="predicted"/>
<dbReference type="EMBL" id="CP007141">
    <property type="protein sequence ID" value="AJC74623.1"/>
    <property type="molecule type" value="Genomic_DNA"/>
</dbReference>
<dbReference type="RefSeq" id="WP_031503184.1">
    <property type="nucleotide sequence ID" value="NC_022795.1"/>
</dbReference>
<gene>
    <name evidence="2" type="ORF">AJ81_00825</name>
</gene>
<evidence type="ECO:0000313" key="2">
    <source>
        <dbReference type="EMBL" id="AJC74623.1"/>
    </source>
</evidence>
<dbReference type="KEGG" id="phy:AJ81_00825"/>
<dbReference type="Proteomes" id="UP000077469">
    <property type="component" value="Chromosome"/>
</dbReference>
<reference evidence="2 3" key="1">
    <citation type="submission" date="2014-01" db="EMBL/GenBank/DDBJ databases">
        <title>Genome sequencing of Thermotog hypogea.</title>
        <authorList>
            <person name="Zhang X."/>
            <person name="Alvare G."/>
            <person name="Fristensky B."/>
            <person name="Chen L."/>
            <person name="Suen T."/>
            <person name="Chen Q."/>
            <person name="Ma K."/>
        </authorList>
    </citation>
    <scope>NUCLEOTIDE SEQUENCE [LARGE SCALE GENOMIC DNA]</scope>
    <source>
        <strain evidence="2 3">DSM 11164</strain>
    </source>
</reference>
<dbReference type="PATRIC" id="fig|1123384.7.peg.162"/>
<feature type="compositionally biased region" description="Low complexity" evidence="1">
    <location>
        <begin position="70"/>
        <end position="80"/>
    </location>
</feature>
<dbReference type="PaxDb" id="1123384-AJ81_00825"/>
<accession>A0A0X1KTR5</accession>
<keyword evidence="3" id="KW-1185">Reference proteome</keyword>
<sequence length="100" mass="11044">MVNPVDLQTMIVRGVDVSSSASQQVNAQIALAQMTNAQMIQKSAQHSRMVNPREAVEQKMVGSSTEERSSSSFYRPSSRRNVPVNEAHESEKGTILDVRL</sequence>
<protein>
    <submittedName>
        <fullName evidence="2">Uncharacterized protein</fullName>
    </submittedName>
</protein>
<evidence type="ECO:0000313" key="3">
    <source>
        <dbReference type="Proteomes" id="UP000077469"/>
    </source>
</evidence>
<evidence type="ECO:0000256" key="1">
    <source>
        <dbReference type="SAM" id="MobiDB-lite"/>
    </source>
</evidence>
<dbReference type="STRING" id="1123384.AJ81_00825"/>